<protein>
    <submittedName>
        <fullName evidence="1">Uncharacterized protein</fullName>
    </submittedName>
</protein>
<accession>A0A8D9E137</accession>
<evidence type="ECO:0000313" key="1">
    <source>
        <dbReference type="EMBL" id="CAG6734700.1"/>
    </source>
</evidence>
<sequence>MPCSYVSNVSEFISGFFFEGLKTDQLMLNVNQFLASSRCLRFFFFHVFTSHYVYYPGGHAHCLFTSHYVYYSSFQLISTGQRFIILFNVIHKRTLTDPL</sequence>
<proteinExistence type="predicted"/>
<name>A0A8D9E137_9HEMI</name>
<organism evidence="1">
    <name type="scientific">Cacopsylla melanoneura</name>
    <dbReference type="NCBI Taxonomy" id="428564"/>
    <lineage>
        <taxon>Eukaryota</taxon>
        <taxon>Metazoa</taxon>
        <taxon>Ecdysozoa</taxon>
        <taxon>Arthropoda</taxon>
        <taxon>Hexapoda</taxon>
        <taxon>Insecta</taxon>
        <taxon>Pterygota</taxon>
        <taxon>Neoptera</taxon>
        <taxon>Paraneoptera</taxon>
        <taxon>Hemiptera</taxon>
        <taxon>Sternorrhyncha</taxon>
        <taxon>Psylloidea</taxon>
        <taxon>Psyllidae</taxon>
        <taxon>Psyllinae</taxon>
        <taxon>Cacopsylla</taxon>
    </lineage>
</organism>
<dbReference type="EMBL" id="HBUF01393450">
    <property type="protein sequence ID" value="CAG6734700.1"/>
    <property type="molecule type" value="Transcribed_RNA"/>
</dbReference>
<dbReference type="AlphaFoldDB" id="A0A8D9E137"/>
<reference evidence="1" key="1">
    <citation type="submission" date="2021-05" db="EMBL/GenBank/DDBJ databases">
        <authorList>
            <person name="Alioto T."/>
            <person name="Alioto T."/>
            <person name="Gomez Garrido J."/>
        </authorList>
    </citation>
    <scope>NUCLEOTIDE SEQUENCE</scope>
</reference>